<evidence type="ECO:0000256" key="5">
    <source>
        <dbReference type="ARBA" id="ARBA00022801"/>
    </source>
</evidence>
<protein>
    <submittedName>
        <fullName evidence="8">Type II toxin-antitoxin system HicA family toxin</fullName>
    </submittedName>
</protein>
<organism evidence="8 9">
    <name type="scientific">Lacibacterium aquatile</name>
    <dbReference type="NCBI Taxonomy" id="1168082"/>
    <lineage>
        <taxon>Bacteria</taxon>
        <taxon>Pseudomonadati</taxon>
        <taxon>Pseudomonadota</taxon>
        <taxon>Alphaproteobacteria</taxon>
        <taxon>Rhodospirillales</taxon>
        <taxon>Rhodospirillaceae</taxon>
    </lineage>
</organism>
<dbReference type="InterPro" id="IPR012933">
    <property type="entry name" value="HicA_mRNA_interferase"/>
</dbReference>
<evidence type="ECO:0000313" key="9">
    <source>
        <dbReference type="Proteomes" id="UP001597295"/>
    </source>
</evidence>
<accession>A0ABW5DUM4</accession>
<dbReference type="Gene3D" id="3.30.920.30">
    <property type="entry name" value="Hypothetical protein"/>
    <property type="match status" value="1"/>
</dbReference>
<comment type="similarity">
    <text evidence="1">Belongs to the HicA mRNA interferase family.</text>
</comment>
<evidence type="ECO:0000256" key="2">
    <source>
        <dbReference type="ARBA" id="ARBA00022649"/>
    </source>
</evidence>
<keyword evidence="7" id="KW-0346">Stress response</keyword>
<dbReference type="SUPFAM" id="SSF54786">
    <property type="entry name" value="YcfA/nrd intein domain"/>
    <property type="match status" value="1"/>
</dbReference>
<evidence type="ECO:0000313" key="8">
    <source>
        <dbReference type="EMBL" id="MFD2263671.1"/>
    </source>
</evidence>
<keyword evidence="9" id="KW-1185">Reference proteome</keyword>
<dbReference type="InterPro" id="IPR038570">
    <property type="entry name" value="HicA_sf"/>
</dbReference>
<sequence length="64" mass="6831">MAKLRKLVKALEADGWEKVGQRGDLVQYRGPSGRRMTFPAGKVSLPDATLAALALHAGVKVKGD</sequence>
<gene>
    <name evidence="8" type="ORF">ACFSM5_12295</name>
</gene>
<dbReference type="EMBL" id="JBHUIP010000012">
    <property type="protein sequence ID" value="MFD2263671.1"/>
    <property type="molecule type" value="Genomic_DNA"/>
</dbReference>
<keyword evidence="4" id="KW-0255">Endonuclease</keyword>
<keyword evidence="2" id="KW-1277">Toxin-antitoxin system</keyword>
<comment type="caution">
    <text evidence="8">The sequence shown here is derived from an EMBL/GenBank/DDBJ whole genome shotgun (WGS) entry which is preliminary data.</text>
</comment>
<keyword evidence="5" id="KW-0378">Hydrolase</keyword>
<evidence type="ECO:0000256" key="7">
    <source>
        <dbReference type="ARBA" id="ARBA00023016"/>
    </source>
</evidence>
<name>A0ABW5DUM4_9PROT</name>
<dbReference type="Pfam" id="PF07927">
    <property type="entry name" value="HicA_toxin"/>
    <property type="match status" value="1"/>
</dbReference>
<evidence type="ECO:0000256" key="4">
    <source>
        <dbReference type="ARBA" id="ARBA00022759"/>
    </source>
</evidence>
<reference evidence="9" key="1">
    <citation type="journal article" date="2019" name="Int. J. Syst. Evol. Microbiol.">
        <title>The Global Catalogue of Microorganisms (GCM) 10K type strain sequencing project: providing services to taxonomists for standard genome sequencing and annotation.</title>
        <authorList>
            <consortium name="The Broad Institute Genomics Platform"/>
            <consortium name="The Broad Institute Genome Sequencing Center for Infectious Disease"/>
            <person name="Wu L."/>
            <person name="Ma J."/>
        </authorList>
    </citation>
    <scope>NUCLEOTIDE SEQUENCE [LARGE SCALE GENOMIC DNA]</scope>
    <source>
        <strain evidence="9">CGMCC 1.19062</strain>
    </source>
</reference>
<proteinExistence type="inferred from homology"/>
<keyword evidence="6" id="KW-0694">RNA-binding</keyword>
<evidence type="ECO:0000256" key="1">
    <source>
        <dbReference type="ARBA" id="ARBA00006620"/>
    </source>
</evidence>
<keyword evidence="3" id="KW-0540">Nuclease</keyword>
<dbReference type="RefSeq" id="WP_379876696.1">
    <property type="nucleotide sequence ID" value="NZ_JBHUIP010000012.1"/>
</dbReference>
<evidence type="ECO:0000256" key="3">
    <source>
        <dbReference type="ARBA" id="ARBA00022722"/>
    </source>
</evidence>
<dbReference type="Proteomes" id="UP001597295">
    <property type="component" value="Unassembled WGS sequence"/>
</dbReference>
<evidence type="ECO:0000256" key="6">
    <source>
        <dbReference type="ARBA" id="ARBA00022884"/>
    </source>
</evidence>